<dbReference type="EMBL" id="JAVHNQ010000015">
    <property type="protein sequence ID" value="KAK6332268.1"/>
    <property type="molecule type" value="Genomic_DNA"/>
</dbReference>
<gene>
    <name evidence="2" type="ORF">TWF696_002989</name>
</gene>
<protein>
    <submittedName>
        <fullName evidence="2">Uncharacterized protein</fullName>
    </submittedName>
</protein>
<organism evidence="2 3">
    <name type="scientific">Orbilia brochopaga</name>
    <dbReference type="NCBI Taxonomy" id="3140254"/>
    <lineage>
        <taxon>Eukaryota</taxon>
        <taxon>Fungi</taxon>
        <taxon>Dikarya</taxon>
        <taxon>Ascomycota</taxon>
        <taxon>Pezizomycotina</taxon>
        <taxon>Orbiliomycetes</taxon>
        <taxon>Orbiliales</taxon>
        <taxon>Orbiliaceae</taxon>
        <taxon>Orbilia</taxon>
    </lineage>
</organism>
<evidence type="ECO:0000313" key="2">
    <source>
        <dbReference type="EMBL" id="KAK6332268.1"/>
    </source>
</evidence>
<proteinExistence type="predicted"/>
<keyword evidence="3" id="KW-1185">Reference proteome</keyword>
<dbReference type="AlphaFoldDB" id="A0AAV9U1E8"/>
<dbReference type="Proteomes" id="UP001375240">
    <property type="component" value="Unassembled WGS sequence"/>
</dbReference>
<evidence type="ECO:0000256" key="1">
    <source>
        <dbReference type="SAM" id="MobiDB-lite"/>
    </source>
</evidence>
<evidence type="ECO:0000313" key="3">
    <source>
        <dbReference type="Proteomes" id="UP001375240"/>
    </source>
</evidence>
<name>A0AAV9U1E8_9PEZI</name>
<comment type="caution">
    <text evidence="2">The sequence shown here is derived from an EMBL/GenBank/DDBJ whole genome shotgun (WGS) entry which is preliminary data.</text>
</comment>
<feature type="region of interest" description="Disordered" evidence="1">
    <location>
        <begin position="1"/>
        <end position="54"/>
    </location>
</feature>
<sequence length="367" mass="40925">MEPMKRMTSKTPIPPSILVKTKTTKQKKKVRFTPSPEGQQGHKRQASSDSNQSSTAFAFKFARKELSTIPPRVRRIISQTLSKAATASANEPKTRTVSSTNVITRPAVTTSIDVFDLPKKPVYPFDKERDWFNSMHAYVSCKARPMHVIGVKSDNTRKQCEGVESLDDRLLRGEVSVVFHQDSEKEPACETCWTMEAHPELVQNKKSWGDALRIPGSWPAEEAEGLPHRHGYLVIYMGCKLRKDAENRITHALRIVKGIGIAGESTSLCRCKCASQLARSPGALRMLTIKRRANRTLIQDKDKQEILASPSRPTGGKDSSDIPNFEQKLYMPAFAGCPACDGKDLTTFVKRLDELGKKPKRNSETSG</sequence>
<feature type="compositionally biased region" description="Basic residues" evidence="1">
    <location>
        <begin position="22"/>
        <end position="31"/>
    </location>
</feature>
<accession>A0AAV9U1E8</accession>
<reference evidence="2 3" key="1">
    <citation type="submission" date="2019-10" db="EMBL/GenBank/DDBJ databases">
        <authorList>
            <person name="Palmer J.M."/>
        </authorList>
    </citation>
    <scope>NUCLEOTIDE SEQUENCE [LARGE SCALE GENOMIC DNA]</scope>
    <source>
        <strain evidence="2 3">TWF696</strain>
    </source>
</reference>